<dbReference type="Pfam" id="PF23050">
    <property type="entry name" value="KH_N4BP1_1st"/>
    <property type="match status" value="1"/>
</dbReference>
<dbReference type="InterPro" id="IPR051101">
    <property type="entry name" value="ZC3H12/N4BP1_RNase_Reg"/>
</dbReference>
<sequence>MALSAIPEWRDKMVGEQQVEDEFACPGVLQGSLLSLKPTVERVFAVTLRIGGEDDSCNSQDGQIWLQLKGRKQEVEAAKLFIKGFVNQEAQKEVQFPTVLQCVFCGAKGLFIDCLVRNTSAHIEVGSVGCLLIFGLAESVVRAYSLVIDLVDKYSSSQAQPSEAKSDSMDSRRAFKSLVERLEDSHTLELLVLPVTVKEVLLDLVQQSGLEPNTLDSGVISAGTTNPLNVQERMERLMLRESKESQNHDILKTATISPRANGTPFFNFLIDNRISDTGKQVNQVDSPSHFFHSLVAPGAASSNVKKQDREVQKWSEGVSHSIEKEGESNQEDQHGENLLSTASKQENEHLLKFFTAMGFNDEVVCKVLARTGPREPSEVLDLIQQEQDKAMIRIIKQEVNGAQEAKAEDFVLGVMKKAAASCGYTEDKVTEIYSNLPELKPHDLILELQRKGMREQSGEKDSNRKKAEETEEPRGNTHILQGSKESPLMEEKKTKRINGKAGLTNIEMTDNDIRVSLEGVNKKKQDIQAPGRERSSVGPRLSAHLTEPDLASTKPDIFSSFQIQPPFHAASPSVCGPPQPTYHSPLRTNISEEKNAPVEPSFLRPKHKPQSSKPGAVITGQQRFLEVLQTPFVLQLKDDHGDPGLRQIIIDGSNVAMTHGLGIFFSCRGIALAVEYFWNQGHRKITALVPQWRQKKDPKIKEQHFMAQLQDLGLLSFTPSREFKGQRINSYDDRFMLHLARQTDGVIVTNDNMRDLVDESFGWKEIIKTRLLQYVFAADLFMVPDDPLGRSGPHIKDFLRSKNSTTSGMGNRVFQLLSLTEVFLLVLSLPYKYILVRQGKIWSDARTYCQANYIDLAIAGVSDDMVKLQNEAQKQQFTSNAWIGLYNDVNSWRWSLGNQPLGDVTDWCGPEPTYLVEDCVALNRWCWLDASCSREFAFVCFDDRNTGSSRYIVISTTMAFHDAQSYCRQHHTDLASVTTVEENTIIKGKITVNSWIGLFRDAWMWADKSKFSDFGWLRGSPWNVGKFDNCGNFVNGLIDGALCSDIKPFYCLRDFIKKQTIRLKVKSDQDVNDPAVKAAILQKYTFTPHFIICGAAFPSLQDIYNTRAIRRAHNIIRDNTHPQHNLFTFLPSGRRYRSLRSRTKRLTNSFYSQCKKTSSSNLPSTEVFLLVLSLPYKYILVRQGKIWSDARTYCQANYIDLAIAGVSDDMVKLQNEAQKQQFTSNAWIGLYNDVNSWRWSLGNQSLGDVTDWCGPEPNYKMEDCVALNPWCWFDVPCSEKFAFVCFDDRNTGSSRYIVISTIMAFHDAQSYCRQHHTDLASVTTVEENTIIKGTVTERSWIGLFRDAWMWADKSKFSAFGWLRGSPEDVGIYDNCGNFVNGLVDGAPCSDIKPFYCLRDFTKKQTIRLKVKSDQDVNDPAVKAAILQKIKQKLEEHGIPNNTTIKWREQPDGMVFQKIKV</sequence>
<dbReference type="GO" id="GO:0036464">
    <property type="term" value="C:cytoplasmic ribonucleoprotein granule"/>
    <property type="evidence" value="ECO:0007669"/>
    <property type="project" value="TreeGrafter"/>
</dbReference>
<evidence type="ECO:0000256" key="2">
    <source>
        <dbReference type="SAM" id="MobiDB-lite"/>
    </source>
</evidence>
<dbReference type="EMBL" id="JAUCMX010000029">
    <property type="protein sequence ID" value="KAK3507720.1"/>
    <property type="molecule type" value="Genomic_DNA"/>
</dbReference>
<dbReference type="GO" id="GO:0005634">
    <property type="term" value="C:nucleus"/>
    <property type="evidence" value="ECO:0007669"/>
    <property type="project" value="TreeGrafter"/>
</dbReference>
<dbReference type="Pfam" id="PF23053">
    <property type="entry name" value="UBA_N4BP1"/>
    <property type="match status" value="1"/>
</dbReference>
<dbReference type="InterPro" id="IPR056629">
    <property type="entry name" value="KH_N4BP1_1st"/>
</dbReference>
<keyword evidence="5" id="KW-1185">Reference proteome</keyword>
<feature type="domain" description="C-type lectin" evidence="3">
    <location>
        <begin position="833"/>
        <end position="941"/>
    </location>
</feature>
<dbReference type="Gene3D" id="3.10.100.10">
    <property type="entry name" value="Mannose-Binding Protein A, subunit A"/>
    <property type="match status" value="4"/>
</dbReference>
<dbReference type="InterPro" id="IPR016187">
    <property type="entry name" value="CTDL_fold"/>
</dbReference>
<name>A0AAE0UIU6_9TELE</name>
<evidence type="ECO:0000256" key="1">
    <source>
        <dbReference type="ARBA" id="ARBA00023157"/>
    </source>
</evidence>
<dbReference type="SMART" id="SM00034">
    <property type="entry name" value="CLECT"/>
    <property type="match status" value="4"/>
</dbReference>
<feature type="compositionally biased region" description="Basic and acidic residues" evidence="2">
    <location>
        <begin position="521"/>
        <end position="535"/>
    </location>
</feature>
<evidence type="ECO:0000313" key="5">
    <source>
        <dbReference type="Proteomes" id="UP001274896"/>
    </source>
</evidence>
<feature type="compositionally biased region" description="Basic and acidic residues" evidence="2">
    <location>
        <begin position="452"/>
        <end position="475"/>
    </location>
</feature>
<dbReference type="PROSITE" id="PS50041">
    <property type="entry name" value="C_TYPE_LECTIN_2"/>
    <property type="match status" value="4"/>
</dbReference>
<reference evidence="4" key="1">
    <citation type="submission" date="2023-06" db="EMBL/GenBank/DDBJ databases">
        <title>Male Hemibagrus guttatus genome.</title>
        <authorList>
            <person name="Bian C."/>
        </authorList>
    </citation>
    <scope>NUCLEOTIDE SEQUENCE</scope>
    <source>
        <strain evidence="4">Male_cb2023</strain>
        <tissue evidence="4">Muscle</tissue>
    </source>
</reference>
<dbReference type="Gene3D" id="3.40.50.11980">
    <property type="match status" value="1"/>
</dbReference>
<dbReference type="CDD" id="cd09032">
    <property type="entry name" value="KH-I_N4BP1_like_rpt1"/>
    <property type="match status" value="1"/>
</dbReference>
<dbReference type="Pfam" id="PF23052">
    <property type="entry name" value="KH_N4BP1_2nd"/>
    <property type="match status" value="1"/>
</dbReference>
<dbReference type="PROSITE" id="PS00615">
    <property type="entry name" value="C_TYPE_LECTIN_1"/>
    <property type="match status" value="2"/>
</dbReference>
<evidence type="ECO:0000313" key="4">
    <source>
        <dbReference type="EMBL" id="KAK3507720.1"/>
    </source>
</evidence>
<feature type="region of interest" description="Disordered" evidence="2">
    <location>
        <begin position="452"/>
        <end position="491"/>
    </location>
</feature>
<feature type="domain" description="C-type lectin" evidence="3">
    <location>
        <begin position="1178"/>
        <end position="1286"/>
    </location>
</feature>
<dbReference type="GO" id="GO:0004521">
    <property type="term" value="F:RNA endonuclease activity"/>
    <property type="evidence" value="ECO:0007669"/>
    <property type="project" value="TreeGrafter"/>
</dbReference>
<protein>
    <recommendedName>
        <fullName evidence="3">C-type lectin domain-containing protein</fullName>
    </recommendedName>
</protein>
<feature type="region of interest" description="Disordered" evidence="2">
    <location>
        <begin position="521"/>
        <end position="542"/>
    </location>
</feature>
<evidence type="ECO:0000259" key="3">
    <source>
        <dbReference type="PROSITE" id="PS50041"/>
    </source>
</evidence>
<dbReference type="FunFam" id="3.40.50.11980:FF:000001">
    <property type="entry name" value="ZC3H12A isoform 1"/>
    <property type="match status" value="1"/>
</dbReference>
<dbReference type="GO" id="GO:0003729">
    <property type="term" value="F:mRNA binding"/>
    <property type="evidence" value="ECO:0007669"/>
    <property type="project" value="TreeGrafter"/>
</dbReference>
<dbReference type="InterPro" id="IPR016186">
    <property type="entry name" value="C-type_lectin-like/link_sf"/>
</dbReference>
<organism evidence="4 5">
    <name type="scientific">Hemibagrus guttatus</name>
    <dbReference type="NCBI Taxonomy" id="175788"/>
    <lineage>
        <taxon>Eukaryota</taxon>
        <taxon>Metazoa</taxon>
        <taxon>Chordata</taxon>
        <taxon>Craniata</taxon>
        <taxon>Vertebrata</taxon>
        <taxon>Euteleostomi</taxon>
        <taxon>Actinopterygii</taxon>
        <taxon>Neopterygii</taxon>
        <taxon>Teleostei</taxon>
        <taxon>Ostariophysi</taxon>
        <taxon>Siluriformes</taxon>
        <taxon>Bagridae</taxon>
        <taxon>Hemibagrus</taxon>
    </lineage>
</organism>
<dbReference type="SUPFAM" id="SSF56436">
    <property type="entry name" value="C-type lectin-like"/>
    <property type="match status" value="4"/>
</dbReference>
<keyword evidence="1" id="KW-1015">Disulfide bond</keyword>
<accession>A0AAE0UIU6</accession>
<dbReference type="PANTHER" id="PTHR12876">
    <property type="entry name" value="N4BP1-RELATED"/>
    <property type="match status" value="1"/>
</dbReference>
<dbReference type="InterPro" id="IPR056630">
    <property type="entry name" value="KH_N4BP1_2nd"/>
</dbReference>
<proteinExistence type="predicted"/>
<dbReference type="InterPro" id="IPR018378">
    <property type="entry name" value="C-type_lectin_CS"/>
</dbReference>
<gene>
    <name evidence="4" type="ORF">QTP70_034825</name>
</gene>
<feature type="domain" description="C-type lectin" evidence="3">
    <location>
        <begin position="1291"/>
        <end position="1397"/>
    </location>
</feature>
<dbReference type="Pfam" id="PF11977">
    <property type="entry name" value="RNase_Zc3h12a"/>
    <property type="match status" value="1"/>
</dbReference>
<dbReference type="InterPro" id="IPR056631">
    <property type="entry name" value="UBA_N4BP1"/>
</dbReference>
<dbReference type="Proteomes" id="UP001274896">
    <property type="component" value="Unassembled WGS sequence"/>
</dbReference>
<dbReference type="InterPro" id="IPR001304">
    <property type="entry name" value="C-type_lectin-like"/>
</dbReference>
<dbReference type="InterPro" id="IPR055498">
    <property type="entry name" value="DUF7070"/>
</dbReference>
<dbReference type="InterPro" id="IPR021869">
    <property type="entry name" value="RNase_Zc3h12_NYN"/>
</dbReference>
<dbReference type="PANTHER" id="PTHR12876:SF28">
    <property type="entry name" value="PROTEIN KHNYN"/>
    <property type="match status" value="1"/>
</dbReference>
<feature type="domain" description="C-type lectin" evidence="3">
    <location>
        <begin position="946"/>
        <end position="1052"/>
    </location>
</feature>
<comment type="caution">
    <text evidence="4">The sequence shown here is derived from an EMBL/GenBank/DDBJ whole genome shotgun (WGS) entry which is preliminary data.</text>
</comment>
<dbReference type="Pfam" id="PF00059">
    <property type="entry name" value="Lectin_C"/>
    <property type="match status" value="4"/>
</dbReference>
<dbReference type="Pfam" id="PF23255">
    <property type="entry name" value="DUF7070"/>
    <property type="match status" value="1"/>
</dbReference>